<protein>
    <submittedName>
        <fullName evidence="2">Uncharacterized protein</fullName>
    </submittedName>
</protein>
<feature type="chain" id="PRO_5017779044" evidence="1">
    <location>
        <begin position="22"/>
        <end position="122"/>
    </location>
</feature>
<proteinExistence type="predicted"/>
<evidence type="ECO:0000256" key="1">
    <source>
        <dbReference type="SAM" id="SignalP"/>
    </source>
</evidence>
<comment type="caution">
    <text evidence="2">The sequence shown here is derived from an EMBL/GenBank/DDBJ whole genome shotgun (WGS) entry which is preliminary data.</text>
</comment>
<dbReference type="AlphaFoldDB" id="A0A3E1PA09"/>
<reference evidence="2 3" key="1">
    <citation type="submission" date="2018-08" db="EMBL/GenBank/DDBJ databases">
        <title>Chitinophaga sp. K20C18050901, a novel bacterium isolated from forest soil.</title>
        <authorList>
            <person name="Wang C."/>
        </authorList>
    </citation>
    <scope>NUCLEOTIDE SEQUENCE [LARGE SCALE GENOMIC DNA]</scope>
    <source>
        <strain evidence="2 3">K20C18050901</strain>
    </source>
</reference>
<evidence type="ECO:0000313" key="3">
    <source>
        <dbReference type="Proteomes" id="UP000261174"/>
    </source>
</evidence>
<dbReference type="Proteomes" id="UP000261174">
    <property type="component" value="Unassembled WGS sequence"/>
</dbReference>
<evidence type="ECO:0000313" key="2">
    <source>
        <dbReference type="EMBL" id="RFM37026.1"/>
    </source>
</evidence>
<feature type="signal peptide" evidence="1">
    <location>
        <begin position="1"/>
        <end position="21"/>
    </location>
</feature>
<accession>A0A3E1PA09</accession>
<organism evidence="2 3">
    <name type="scientific">Chitinophaga silvisoli</name>
    <dbReference type="NCBI Taxonomy" id="2291814"/>
    <lineage>
        <taxon>Bacteria</taxon>
        <taxon>Pseudomonadati</taxon>
        <taxon>Bacteroidota</taxon>
        <taxon>Chitinophagia</taxon>
        <taxon>Chitinophagales</taxon>
        <taxon>Chitinophagaceae</taxon>
        <taxon>Chitinophaga</taxon>
    </lineage>
</organism>
<name>A0A3E1PA09_9BACT</name>
<dbReference type="EMBL" id="QTJV01000001">
    <property type="protein sequence ID" value="RFM37026.1"/>
    <property type="molecule type" value="Genomic_DNA"/>
</dbReference>
<dbReference type="OrthoDB" id="668862at2"/>
<keyword evidence="1" id="KW-0732">Signal</keyword>
<keyword evidence="3" id="KW-1185">Reference proteome</keyword>
<gene>
    <name evidence="2" type="ORF">DXN04_05880</name>
</gene>
<sequence length="122" mass="13092">MLNILKLALLLCYCTASPLTAKNTKAPEAIITFQLFVDSPSQSYSGLDASIKNENTGVIYTPQSFQIISGRGVFQFGVAGEIGEVFSLTVKSGTTTVASGTYTITATNTNQHYVATTVYMNY</sequence>
<dbReference type="RefSeq" id="WP_116852346.1">
    <property type="nucleotide sequence ID" value="NZ_QTJV01000001.1"/>
</dbReference>